<keyword evidence="8" id="KW-1185">Reference proteome</keyword>
<dbReference type="InterPro" id="IPR036249">
    <property type="entry name" value="Thioredoxin-like_sf"/>
</dbReference>
<dbReference type="SUPFAM" id="SSF47616">
    <property type="entry name" value="GST C-terminal domain-like"/>
    <property type="match status" value="1"/>
</dbReference>
<dbReference type="Gene3D" id="3.40.30.10">
    <property type="entry name" value="Glutaredoxin"/>
    <property type="match status" value="1"/>
</dbReference>
<dbReference type="SFLD" id="SFLDS00019">
    <property type="entry name" value="Glutathione_Transferase_(cytos"/>
    <property type="match status" value="1"/>
</dbReference>
<dbReference type="eggNOG" id="KOG1695">
    <property type="taxonomic scope" value="Eukaryota"/>
</dbReference>
<dbReference type="FunFam" id="1.20.1050.10:FF:000076">
    <property type="entry name" value="Probable glutathione S-transferase gst-36"/>
    <property type="match status" value="1"/>
</dbReference>
<sequence length="210" mass="24024">MPHYKLYYFDVRSRGEVIRLLFHLADEKFDDERFMMEEWGALKSQMPLGQCPVLEVDGVKISQTTAIARYLGHQFHRAGTNAIDCARLDMMAEVVQEFMSADGMGKFSRVLIGMLPDNKDQFFKEKVIPDIEKYAPLIEKFLLENGNNGLLLGDRETWVDVFAAETFSKVIDYGSPDALDAYPHILALINRVFNHPNIKKYVASRKQTPA</sequence>
<dbReference type="Proteomes" id="UP000095282">
    <property type="component" value="Unplaced"/>
</dbReference>
<dbReference type="InterPro" id="IPR040079">
    <property type="entry name" value="Glutathione_S-Trfase"/>
</dbReference>
<dbReference type="SFLD" id="SFLDG01205">
    <property type="entry name" value="AMPS.1"/>
    <property type="match status" value="1"/>
</dbReference>
<dbReference type="InterPro" id="IPR050213">
    <property type="entry name" value="GST_superfamily"/>
</dbReference>
<dbReference type="PROSITE" id="PS50405">
    <property type="entry name" value="GST_CTER"/>
    <property type="match status" value="1"/>
</dbReference>
<evidence type="ECO:0000256" key="1">
    <source>
        <dbReference type="ARBA" id="ARBA00012452"/>
    </source>
</evidence>
<evidence type="ECO:0000313" key="9">
    <source>
        <dbReference type="WBParaSite" id="Csp11.Scaffold629.g13615.t1"/>
    </source>
</evidence>
<dbReference type="InterPro" id="IPR036282">
    <property type="entry name" value="Glutathione-S-Trfase_C_sf"/>
</dbReference>
<proteinExistence type="inferred from homology"/>
<dbReference type="InterPro" id="IPR004046">
    <property type="entry name" value="GST_C"/>
</dbReference>
<dbReference type="SFLD" id="SFLDG00363">
    <property type="entry name" value="AMPS_(cytGST):_Alpha-__Mu-__Pi"/>
    <property type="match status" value="1"/>
</dbReference>
<evidence type="ECO:0000256" key="5">
    <source>
        <dbReference type="ARBA" id="ARBA00078118"/>
    </source>
</evidence>
<dbReference type="STRING" id="1561998.A0A1I7U0F9"/>
<dbReference type="FunFam" id="3.40.30.10:FF:000035">
    <property type="entry name" value="hematopoietic prostaglandin D synthase"/>
    <property type="match status" value="1"/>
</dbReference>
<evidence type="ECO:0000256" key="4">
    <source>
        <dbReference type="ARBA" id="ARBA00047960"/>
    </source>
</evidence>
<evidence type="ECO:0000259" key="6">
    <source>
        <dbReference type="PROSITE" id="PS50404"/>
    </source>
</evidence>
<evidence type="ECO:0000313" key="8">
    <source>
        <dbReference type="Proteomes" id="UP000095282"/>
    </source>
</evidence>
<feature type="domain" description="GST C-terminal" evidence="7">
    <location>
        <begin position="81"/>
        <end position="210"/>
    </location>
</feature>
<keyword evidence="2" id="KW-0808">Transferase</keyword>
<dbReference type="InterPro" id="IPR010987">
    <property type="entry name" value="Glutathione-S-Trfase_C-like"/>
</dbReference>
<dbReference type="WBParaSite" id="Csp11.Scaffold629.g13615.t1">
    <property type="protein sequence ID" value="Csp11.Scaffold629.g13615.t1"/>
    <property type="gene ID" value="Csp11.Scaffold629.g13615"/>
</dbReference>
<evidence type="ECO:0000256" key="3">
    <source>
        <dbReference type="ARBA" id="ARBA00038317"/>
    </source>
</evidence>
<dbReference type="InterPro" id="IPR004045">
    <property type="entry name" value="Glutathione_S-Trfase_N"/>
</dbReference>
<feature type="domain" description="GST N-terminal" evidence="6">
    <location>
        <begin position="2"/>
        <end position="79"/>
    </location>
</feature>
<comment type="similarity">
    <text evidence="3">Belongs to the GST superfamily. Sigma family.</text>
</comment>
<protein>
    <recommendedName>
        <fullName evidence="1">glutathione transferase</fullName>
        <ecNumber evidence="1">2.5.1.18</ecNumber>
    </recommendedName>
    <alternativeName>
        <fullName evidence="5">GST class-sigma</fullName>
    </alternativeName>
</protein>
<dbReference type="AlphaFoldDB" id="A0A1I7U0F9"/>
<dbReference type="EC" id="2.5.1.18" evidence="1"/>
<reference evidence="9" key="1">
    <citation type="submission" date="2016-11" db="UniProtKB">
        <authorList>
            <consortium name="WormBaseParasite"/>
        </authorList>
    </citation>
    <scope>IDENTIFICATION</scope>
</reference>
<dbReference type="GO" id="GO:0004364">
    <property type="term" value="F:glutathione transferase activity"/>
    <property type="evidence" value="ECO:0007669"/>
    <property type="project" value="UniProtKB-EC"/>
</dbReference>
<dbReference type="Gene3D" id="1.20.1050.10">
    <property type="match status" value="1"/>
</dbReference>
<name>A0A1I7U0F9_9PELO</name>
<accession>A0A1I7U0F9</accession>
<evidence type="ECO:0000256" key="2">
    <source>
        <dbReference type="ARBA" id="ARBA00022679"/>
    </source>
</evidence>
<dbReference type="SUPFAM" id="SSF52833">
    <property type="entry name" value="Thioredoxin-like"/>
    <property type="match status" value="1"/>
</dbReference>
<dbReference type="CDD" id="cd03039">
    <property type="entry name" value="GST_N_Sigma_like"/>
    <property type="match status" value="1"/>
</dbReference>
<dbReference type="Pfam" id="PF14497">
    <property type="entry name" value="GST_C_3"/>
    <property type="match status" value="1"/>
</dbReference>
<evidence type="ECO:0000259" key="7">
    <source>
        <dbReference type="PROSITE" id="PS50405"/>
    </source>
</evidence>
<dbReference type="GO" id="GO:0004602">
    <property type="term" value="F:glutathione peroxidase activity"/>
    <property type="evidence" value="ECO:0007669"/>
    <property type="project" value="UniProtKB-ARBA"/>
</dbReference>
<dbReference type="Pfam" id="PF02798">
    <property type="entry name" value="GST_N"/>
    <property type="match status" value="1"/>
</dbReference>
<dbReference type="PANTHER" id="PTHR11571">
    <property type="entry name" value="GLUTATHIONE S-TRANSFERASE"/>
    <property type="match status" value="1"/>
</dbReference>
<organism evidence="8 9">
    <name type="scientific">Caenorhabditis tropicalis</name>
    <dbReference type="NCBI Taxonomy" id="1561998"/>
    <lineage>
        <taxon>Eukaryota</taxon>
        <taxon>Metazoa</taxon>
        <taxon>Ecdysozoa</taxon>
        <taxon>Nematoda</taxon>
        <taxon>Chromadorea</taxon>
        <taxon>Rhabditida</taxon>
        <taxon>Rhabditina</taxon>
        <taxon>Rhabditomorpha</taxon>
        <taxon>Rhabditoidea</taxon>
        <taxon>Rhabditidae</taxon>
        <taxon>Peloderinae</taxon>
        <taxon>Caenorhabditis</taxon>
    </lineage>
</organism>
<comment type="catalytic activity">
    <reaction evidence="4">
        <text>RX + glutathione = an S-substituted glutathione + a halide anion + H(+)</text>
        <dbReference type="Rhea" id="RHEA:16437"/>
        <dbReference type="ChEBI" id="CHEBI:15378"/>
        <dbReference type="ChEBI" id="CHEBI:16042"/>
        <dbReference type="ChEBI" id="CHEBI:17792"/>
        <dbReference type="ChEBI" id="CHEBI:57925"/>
        <dbReference type="ChEBI" id="CHEBI:90779"/>
        <dbReference type="EC" id="2.5.1.18"/>
    </reaction>
</comment>
<dbReference type="PROSITE" id="PS50404">
    <property type="entry name" value="GST_NTER"/>
    <property type="match status" value="1"/>
</dbReference>
<dbReference type="PANTHER" id="PTHR11571:SF261">
    <property type="entry name" value="GLUTATHIONE S-TRANSFERASE GST-36-RELATED"/>
    <property type="match status" value="1"/>
</dbReference>
<dbReference type="CDD" id="cd03192">
    <property type="entry name" value="GST_C_Sigma_like"/>
    <property type="match status" value="1"/>
</dbReference>
<dbReference type="GO" id="GO:0006749">
    <property type="term" value="P:glutathione metabolic process"/>
    <property type="evidence" value="ECO:0007669"/>
    <property type="project" value="TreeGrafter"/>
</dbReference>